<dbReference type="NCBIfam" id="NF033542">
    <property type="entry name" value="transpos_IS110"/>
    <property type="match status" value="1"/>
</dbReference>
<dbReference type="RefSeq" id="WP_051446858.1">
    <property type="nucleotide sequence ID" value="NZ_QTJW01000006.1"/>
</dbReference>
<reference evidence="3 4" key="1">
    <citation type="submission" date="2018-08" db="EMBL/GenBank/DDBJ databases">
        <title>A genome reference for cultivated species of the human gut microbiota.</title>
        <authorList>
            <person name="Zou Y."/>
            <person name="Xue W."/>
            <person name="Luo G."/>
        </authorList>
    </citation>
    <scope>NUCLEOTIDE SEQUENCE [LARGE SCALE GENOMIC DNA]</scope>
    <source>
        <strain evidence="3 4">AF19-13AC</strain>
    </source>
</reference>
<dbReference type="Proteomes" id="UP000261023">
    <property type="component" value="Unassembled WGS sequence"/>
</dbReference>
<dbReference type="GO" id="GO:0003677">
    <property type="term" value="F:DNA binding"/>
    <property type="evidence" value="ECO:0007669"/>
    <property type="project" value="InterPro"/>
</dbReference>
<accession>A0A3E3DP94</accession>
<feature type="domain" description="Transposase IS110-like N-terminal" evidence="1">
    <location>
        <begin position="19"/>
        <end position="176"/>
    </location>
</feature>
<gene>
    <name evidence="3" type="ORF">DWX31_11020</name>
</gene>
<sequence length="413" mass="47290">METGQKGRIDTRKENIIYVGIDLHKETHTAVMLDCWNQKLGEITFENKPSEFHKLTRKVSRFVTEEKTAVYGLENAYGYGRALAVWLLEKGYTVKDVNTALSYAQRKSVPMYQKNDSYDAEAVALVLINMLDKLPNAVPDDAYWTLSQLVNRRDNICSHQQRLKNQLHEQLCVAYPSYKQFFGDISRATALYFWLNYPSPEHLFGKTAEELAAELRPISHNNCSIKRAEKILELVRTDGQTIREHQESRDAITRSIAGDLEHYREQLEIVETAIVNMLPSFNCTLMTMPGVDVTTAANMLSEIGDINRFPNANKLAKFAGICPINFSSAGKGKDMCPKQGNRRLQAIFYFLAIQMIQISTNGTPRNKVFREYYLKRVAEGKNKQQALICIARRLVNIVYGMLKNHTEYREPEQ</sequence>
<evidence type="ECO:0000259" key="1">
    <source>
        <dbReference type="Pfam" id="PF01548"/>
    </source>
</evidence>
<organism evidence="3 4">
    <name type="scientific">Hungatella hathewayi</name>
    <dbReference type="NCBI Taxonomy" id="154046"/>
    <lineage>
        <taxon>Bacteria</taxon>
        <taxon>Bacillati</taxon>
        <taxon>Bacillota</taxon>
        <taxon>Clostridia</taxon>
        <taxon>Lachnospirales</taxon>
        <taxon>Lachnospiraceae</taxon>
        <taxon>Hungatella</taxon>
    </lineage>
</organism>
<dbReference type="EMBL" id="QTJW01000006">
    <property type="protein sequence ID" value="RGD70769.1"/>
    <property type="molecule type" value="Genomic_DNA"/>
</dbReference>
<evidence type="ECO:0000259" key="2">
    <source>
        <dbReference type="Pfam" id="PF02371"/>
    </source>
</evidence>
<dbReference type="GO" id="GO:0006313">
    <property type="term" value="P:DNA transposition"/>
    <property type="evidence" value="ECO:0007669"/>
    <property type="project" value="InterPro"/>
</dbReference>
<name>A0A3E3DP94_9FIRM</name>
<evidence type="ECO:0000313" key="3">
    <source>
        <dbReference type="EMBL" id="RGD70769.1"/>
    </source>
</evidence>
<proteinExistence type="predicted"/>
<dbReference type="GO" id="GO:0004803">
    <property type="term" value="F:transposase activity"/>
    <property type="evidence" value="ECO:0007669"/>
    <property type="project" value="InterPro"/>
</dbReference>
<dbReference type="InterPro" id="IPR003346">
    <property type="entry name" value="Transposase_20"/>
</dbReference>
<dbReference type="OrthoDB" id="9811278at2"/>
<dbReference type="PANTHER" id="PTHR33055:SF15">
    <property type="entry name" value="TRANSPOSASE-RELATED"/>
    <property type="match status" value="1"/>
</dbReference>
<dbReference type="Pfam" id="PF02371">
    <property type="entry name" value="Transposase_20"/>
    <property type="match status" value="1"/>
</dbReference>
<comment type="caution">
    <text evidence="3">The sequence shown here is derived from an EMBL/GenBank/DDBJ whole genome shotgun (WGS) entry which is preliminary data.</text>
</comment>
<protein>
    <submittedName>
        <fullName evidence="3">IS110 family transposase</fullName>
    </submittedName>
</protein>
<evidence type="ECO:0000313" key="4">
    <source>
        <dbReference type="Proteomes" id="UP000261023"/>
    </source>
</evidence>
<dbReference type="AlphaFoldDB" id="A0A3E3DP94"/>
<dbReference type="PANTHER" id="PTHR33055">
    <property type="entry name" value="TRANSPOSASE FOR INSERTION SEQUENCE ELEMENT IS1111A"/>
    <property type="match status" value="1"/>
</dbReference>
<feature type="domain" description="Transposase IS116/IS110/IS902 C-terminal" evidence="2">
    <location>
        <begin position="284"/>
        <end position="366"/>
    </location>
</feature>
<dbReference type="InterPro" id="IPR047650">
    <property type="entry name" value="Transpos_IS110"/>
</dbReference>
<dbReference type="InterPro" id="IPR002525">
    <property type="entry name" value="Transp_IS110-like_N"/>
</dbReference>
<dbReference type="Pfam" id="PF01548">
    <property type="entry name" value="DEDD_Tnp_IS110"/>
    <property type="match status" value="1"/>
</dbReference>